<reference evidence="3" key="1">
    <citation type="submission" date="2023-06" db="EMBL/GenBank/DDBJ databases">
        <title>Genome-scale phylogeny and comparative genomics of the fungal order Sordariales.</title>
        <authorList>
            <consortium name="Lawrence Berkeley National Laboratory"/>
            <person name="Hensen N."/>
            <person name="Bonometti L."/>
            <person name="Westerberg I."/>
            <person name="Brannstrom I.O."/>
            <person name="Guillou S."/>
            <person name="Cros-Aarteil S."/>
            <person name="Calhoun S."/>
            <person name="Haridas S."/>
            <person name="Kuo A."/>
            <person name="Mondo S."/>
            <person name="Pangilinan J."/>
            <person name="Riley R."/>
            <person name="LaButti K."/>
            <person name="Andreopoulos B."/>
            <person name="Lipzen A."/>
            <person name="Chen C."/>
            <person name="Yanf M."/>
            <person name="Daum C."/>
            <person name="Ng V."/>
            <person name="Clum A."/>
            <person name="Steindorff A."/>
            <person name="Ohm R."/>
            <person name="Martin F."/>
            <person name="Silar P."/>
            <person name="Natvig D."/>
            <person name="Lalanne C."/>
            <person name="Gautier V."/>
            <person name="Ament-velasquez S.L."/>
            <person name="Kruys A."/>
            <person name="Hutchinson M.I."/>
            <person name="Powell A.J."/>
            <person name="Barry K."/>
            <person name="Miller A.N."/>
            <person name="Grigoriev I.V."/>
            <person name="Debuchy R."/>
            <person name="Gladieux P."/>
            <person name="Thoren M.H."/>
            <person name="Johannesson H."/>
        </authorList>
    </citation>
    <scope>NUCLEOTIDE SEQUENCE</scope>
    <source>
        <strain evidence="3">SMH2392-1A</strain>
    </source>
</reference>
<dbReference type="RefSeq" id="XP_060295045.1">
    <property type="nucleotide sequence ID" value="XM_060442370.1"/>
</dbReference>
<evidence type="ECO:0000256" key="1">
    <source>
        <dbReference type="ARBA" id="ARBA00022737"/>
    </source>
</evidence>
<dbReference type="GeneID" id="85325640"/>
<dbReference type="InterPro" id="IPR056884">
    <property type="entry name" value="NPHP3-like_N"/>
</dbReference>
<sequence length="167" mass="18621">MEVYLAELFRHKDTMTLALGADSMAAIAKCLSRQDEINRPMTSIQGLLQRNMEVSTRIDLDFHRKKVLSSFLLVNPQDNLRTRLKLWHPLTGLWLTEGPIFKQWLDVPNSKLWLCGIPGGGKTILAGAMIESVLKRETSSTAIAFFFCDYADPRSGDPANILGALAS</sequence>
<keyword evidence="1" id="KW-0677">Repeat</keyword>
<dbReference type="Proteomes" id="UP001172101">
    <property type="component" value="Unassembled WGS sequence"/>
</dbReference>
<accession>A0AA40DUD3</accession>
<dbReference type="PANTHER" id="PTHR10039">
    <property type="entry name" value="AMELOGENIN"/>
    <property type="match status" value="1"/>
</dbReference>
<dbReference type="Pfam" id="PF24883">
    <property type="entry name" value="NPHP3_N"/>
    <property type="match status" value="1"/>
</dbReference>
<protein>
    <recommendedName>
        <fullName evidence="2">Nephrocystin 3-like N-terminal domain-containing protein</fullName>
    </recommendedName>
</protein>
<comment type="caution">
    <text evidence="3">The sequence shown here is derived from an EMBL/GenBank/DDBJ whole genome shotgun (WGS) entry which is preliminary data.</text>
</comment>
<proteinExistence type="predicted"/>
<evidence type="ECO:0000313" key="4">
    <source>
        <dbReference type="Proteomes" id="UP001172101"/>
    </source>
</evidence>
<feature type="domain" description="Nephrocystin 3-like N-terminal" evidence="2">
    <location>
        <begin position="91"/>
        <end position="166"/>
    </location>
</feature>
<evidence type="ECO:0000259" key="2">
    <source>
        <dbReference type="Pfam" id="PF24883"/>
    </source>
</evidence>
<gene>
    <name evidence="3" type="ORF">B0T26DRAFT_718172</name>
</gene>
<evidence type="ECO:0000313" key="3">
    <source>
        <dbReference type="EMBL" id="KAK0713722.1"/>
    </source>
</evidence>
<organism evidence="3 4">
    <name type="scientific">Lasiosphaeria miniovina</name>
    <dbReference type="NCBI Taxonomy" id="1954250"/>
    <lineage>
        <taxon>Eukaryota</taxon>
        <taxon>Fungi</taxon>
        <taxon>Dikarya</taxon>
        <taxon>Ascomycota</taxon>
        <taxon>Pezizomycotina</taxon>
        <taxon>Sordariomycetes</taxon>
        <taxon>Sordariomycetidae</taxon>
        <taxon>Sordariales</taxon>
        <taxon>Lasiosphaeriaceae</taxon>
        <taxon>Lasiosphaeria</taxon>
    </lineage>
</organism>
<keyword evidence="4" id="KW-1185">Reference proteome</keyword>
<name>A0AA40DUD3_9PEZI</name>
<dbReference type="EMBL" id="JAUIRO010000005">
    <property type="protein sequence ID" value="KAK0713722.1"/>
    <property type="molecule type" value="Genomic_DNA"/>
</dbReference>
<dbReference type="AlphaFoldDB" id="A0AA40DUD3"/>